<feature type="compositionally biased region" description="Acidic residues" evidence="1">
    <location>
        <begin position="372"/>
        <end position="390"/>
    </location>
</feature>
<feature type="domain" description="Inositol polyphosphate-related phosphatase" evidence="2">
    <location>
        <begin position="58"/>
        <end position="504"/>
    </location>
</feature>
<proteinExistence type="predicted"/>
<dbReference type="Proteomes" id="UP001201980">
    <property type="component" value="Unassembled WGS sequence"/>
</dbReference>
<evidence type="ECO:0000259" key="2">
    <source>
        <dbReference type="SMART" id="SM00128"/>
    </source>
</evidence>
<accession>A0AAD5WUT7</accession>
<name>A0AAD5WUT7_9PEZI</name>
<dbReference type="PANTHER" id="PTHR11200">
    <property type="entry name" value="INOSITOL 5-PHOSPHATASE"/>
    <property type="match status" value="1"/>
</dbReference>
<dbReference type="SUPFAM" id="SSF56219">
    <property type="entry name" value="DNase I-like"/>
    <property type="match status" value="1"/>
</dbReference>
<feature type="compositionally biased region" description="Polar residues" evidence="1">
    <location>
        <begin position="1"/>
        <end position="29"/>
    </location>
</feature>
<dbReference type="Pfam" id="PF22669">
    <property type="entry name" value="Exo_endo_phos2"/>
    <property type="match status" value="2"/>
</dbReference>
<feature type="region of interest" description="Disordered" evidence="1">
    <location>
        <begin position="334"/>
        <end position="402"/>
    </location>
</feature>
<gene>
    <name evidence="3" type="ORF">MKZ38_009246</name>
</gene>
<keyword evidence="4" id="KW-1185">Reference proteome</keyword>
<protein>
    <submittedName>
        <fullName evidence="3">Type ii inositol- -trisphosphate 5-phosphatase</fullName>
    </submittedName>
</protein>
<dbReference type="Pfam" id="PF21310">
    <property type="entry name" value="OCRL-like_ASH"/>
    <property type="match status" value="1"/>
</dbReference>
<feature type="compositionally biased region" description="Basic and acidic residues" evidence="1">
    <location>
        <begin position="475"/>
        <end position="502"/>
    </location>
</feature>
<reference evidence="3" key="1">
    <citation type="submission" date="2022-07" db="EMBL/GenBank/DDBJ databases">
        <title>Draft genome sequence of Zalerion maritima ATCC 34329, a (micro)plastics degrading marine fungus.</title>
        <authorList>
            <person name="Paco A."/>
            <person name="Goncalves M.F.M."/>
            <person name="Rocha-Santos T.A.P."/>
            <person name="Alves A."/>
        </authorList>
    </citation>
    <scope>NUCLEOTIDE SEQUENCE</scope>
    <source>
        <strain evidence="3">ATCC 34329</strain>
    </source>
</reference>
<dbReference type="InterPro" id="IPR013783">
    <property type="entry name" value="Ig-like_fold"/>
</dbReference>
<dbReference type="SMART" id="SM00128">
    <property type="entry name" value="IPPc"/>
    <property type="match status" value="1"/>
</dbReference>
<dbReference type="EMBL" id="JAKWBI020000069">
    <property type="protein sequence ID" value="KAJ2903863.1"/>
    <property type="molecule type" value="Genomic_DNA"/>
</dbReference>
<dbReference type="GO" id="GO:0046856">
    <property type="term" value="P:phosphatidylinositol dephosphorylation"/>
    <property type="evidence" value="ECO:0007669"/>
    <property type="project" value="InterPro"/>
</dbReference>
<feature type="region of interest" description="Disordered" evidence="1">
    <location>
        <begin position="1"/>
        <end position="41"/>
    </location>
</feature>
<feature type="compositionally biased region" description="Acidic residues" evidence="1">
    <location>
        <begin position="503"/>
        <end position="514"/>
    </location>
</feature>
<dbReference type="GO" id="GO:0004439">
    <property type="term" value="F:phosphatidylinositol-4,5-bisphosphate 5-phosphatase activity"/>
    <property type="evidence" value="ECO:0007669"/>
    <property type="project" value="TreeGrafter"/>
</dbReference>
<sequence length="1067" mass="116707">MASTSQPPAAVSSSTNRTSIEPSRNSLSCDSDPGAAAATPHSLSRAVYARNAEYVRPHRMRVKIGTWNVAACPGTDKDLASWFVEGKGIDQRLAGLDLSHNPAVDTTPDPSPDAQGDPNAVRLVGGDKIGLYVLGLQEVIDLNLARTSLFTDTATMEKWKSALSEALPEGYELVVAEQLSGMLMLIYASHEVAGSIDNVSSTTVGTGLWGYMGNKGGVATRLVLGETTRMVFVNSHLASGSETPYMDRRCWDYGQILSRTQFAPVVHAGIVEDESEKIGDEDFGFWLGDLNFRLDGIPGDDIRHILGLHTRGEYDITKATNGTLDGEPVFITASDSEEEEEEDNKGTPTADPAGSDTATSTSTKEAVMTPDDTSDTLPDPEDFPPADDPEDFRPDPSQDPASLQATIDSLLPHDQLRRVIRERKAFHEGWREGPITFLPTYKYDIGAVGLFDSSEKRRAPSWCDRILFRTRKEKQEYDQKMEEEAEARKKDEEMKARGIDKAGDDDEVLFDCDPESDRDSSSRDASVFDYGYDDQADGTYDLEAEDVVTKDGFHDRIHLDIYTSHQRVTSSDHKPIISIFTLDYDGVVPELKAKVHAEVARELDRAENEGRPGITIIVDGQLSTSDEGVDFGDVGYMRKVNRTLTIANTGRVPAVFSFVEKPTIREDDAEECTPWLTTGFARLDNSEIGDEPIDIGKEVTLEPGDTLSGILDIHVATVSQLLALNSGTAKLEDVLVLRVESGRDHFIPVRGTWLPTCLGRSIDELIRIPGTGGIREFAEERPEIATSAIPYSLDVHTSHPRELFRLIEAIESLTDRVIADENMLEGCSVPRSKPGWPFDPSVWTDSEADSRTPSLRADLIDDLDKGGSSLLDVFPPEMPSPVRLEITCSILRLFLVSLTDGIITPSLWARIDTTLPMLVAPNRSPDENEDDKAGILDILASAPNHNISFVFLTAMLGKVVSELAPLSKETARAFSLQRKAGTSSIGARRSLSFRRTSGMSNVAPEEVRRRMAMEDAVARAVGPWVCRCSGNMGAAGGFAGLGGLSARERRAADDKMSKVVEVFFARV</sequence>
<evidence type="ECO:0000313" key="3">
    <source>
        <dbReference type="EMBL" id="KAJ2903863.1"/>
    </source>
</evidence>
<comment type="caution">
    <text evidence="3">The sequence shown here is derived from an EMBL/GenBank/DDBJ whole genome shotgun (WGS) entry which is preliminary data.</text>
</comment>
<organism evidence="3 4">
    <name type="scientific">Zalerion maritima</name>
    <dbReference type="NCBI Taxonomy" id="339359"/>
    <lineage>
        <taxon>Eukaryota</taxon>
        <taxon>Fungi</taxon>
        <taxon>Dikarya</taxon>
        <taxon>Ascomycota</taxon>
        <taxon>Pezizomycotina</taxon>
        <taxon>Sordariomycetes</taxon>
        <taxon>Lulworthiomycetidae</taxon>
        <taxon>Lulworthiales</taxon>
        <taxon>Lulworthiaceae</taxon>
        <taxon>Zalerion</taxon>
    </lineage>
</organism>
<dbReference type="InterPro" id="IPR036691">
    <property type="entry name" value="Endo/exonu/phosph_ase_sf"/>
</dbReference>
<feature type="region of interest" description="Disordered" evidence="1">
    <location>
        <begin position="99"/>
        <end position="118"/>
    </location>
</feature>
<dbReference type="InterPro" id="IPR046985">
    <property type="entry name" value="IP5"/>
</dbReference>
<dbReference type="InterPro" id="IPR048869">
    <property type="entry name" value="OCRL-1_2_ASH"/>
</dbReference>
<evidence type="ECO:0000313" key="4">
    <source>
        <dbReference type="Proteomes" id="UP001201980"/>
    </source>
</evidence>
<dbReference type="Gene3D" id="3.60.10.10">
    <property type="entry name" value="Endonuclease/exonuclease/phosphatase"/>
    <property type="match status" value="1"/>
</dbReference>
<dbReference type="AlphaFoldDB" id="A0AAD5WUT7"/>
<dbReference type="InterPro" id="IPR000300">
    <property type="entry name" value="IPPc"/>
</dbReference>
<dbReference type="Gene3D" id="2.60.40.10">
    <property type="entry name" value="Immunoglobulins"/>
    <property type="match status" value="1"/>
</dbReference>
<dbReference type="PANTHER" id="PTHR11200:SF300">
    <property type="entry name" value="TYPE II INOSITOL 1,4,5-TRISPHOSPHATE 5-PHOSPHATASE"/>
    <property type="match status" value="1"/>
</dbReference>
<feature type="region of interest" description="Disordered" evidence="1">
    <location>
        <begin position="475"/>
        <end position="528"/>
    </location>
</feature>
<evidence type="ECO:0000256" key="1">
    <source>
        <dbReference type="SAM" id="MobiDB-lite"/>
    </source>
</evidence>